<gene>
    <name evidence="3" type="ORF">D5H75_21085</name>
</gene>
<dbReference type="CDD" id="cd00761">
    <property type="entry name" value="Glyco_tranf_GTA_type"/>
    <property type="match status" value="1"/>
</dbReference>
<name>A0A3A4AP64_9ACTN</name>
<dbReference type="PANTHER" id="PTHR22916">
    <property type="entry name" value="GLYCOSYLTRANSFERASE"/>
    <property type="match status" value="1"/>
</dbReference>
<feature type="domain" description="TarS/TarP linker" evidence="2">
    <location>
        <begin position="235"/>
        <end position="323"/>
    </location>
</feature>
<dbReference type="AlphaFoldDB" id="A0A3A4AP64"/>
<keyword evidence="3" id="KW-0808">Transferase</keyword>
<keyword evidence="4" id="KW-1185">Reference proteome</keyword>
<dbReference type="OrthoDB" id="2676521at2"/>
<dbReference type="EMBL" id="QZEY01000008">
    <property type="protein sequence ID" value="RJL30811.1"/>
    <property type="molecule type" value="Genomic_DNA"/>
</dbReference>
<organism evidence="3 4">
    <name type="scientific">Bailinhaonella thermotolerans</name>
    <dbReference type="NCBI Taxonomy" id="1070861"/>
    <lineage>
        <taxon>Bacteria</taxon>
        <taxon>Bacillati</taxon>
        <taxon>Actinomycetota</taxon>
        <taxon>Actinomycetes</taxon>
        <taxon>Streptosporangiales</taxon>
        <taxon>Streptosporangiaceae</taxon>
        <taxon>Bailinhaonella</taxon>
    </lineage>
</organism>
<dbReference type="Pfam" id="PF22181">
    <property type="entry name" value="TarS_linker"/>
    <property type="match status" value="1"/>
</dbReference>
<reference evidence="3 4" key="1">
    <citation type="submission" date="2018-09" db="EMBL/GenBank/DDBJ databases">
        <title>YIM 75507 draft genome.</title>
        <authorList>
            <person name="Tang S."/>
            <person name="Feng Y."/>
        </authorList>
    </citation>
    <scope>NUCLEOTIDE SEQUENCE [LARGE SCALE GENOMIC DNA]</scope>
    <source>
        <strain evidence="3 4">YIM 75507</strain>
    </source>
</reference>
<evidence type="ECO:0000259" key="2">
    <source>
        <dbReference type="Pfam" id="PF22181"/>
    </source>
</evidence>
<comment type="caution">
    <text evidence="3">The sequence shown here is derived from an EMBL/GenBank/DDBJ whole genome shotgun (WGS) entry which is preliminary data.</text>
</comment>
<feature type="domain" description="Glycosyltransferase 2-like" evidence="1">
    <location>
        <begin position="10"/>
        <end position="173"/>
    </location>
</feature>
<dbReference type="Pfam" id="PF00535">
    <property type="entry name" value="Glycos_transf_2"/>
    <property type="match status" value="1"/>
</dbReference>
<dbReference type="InterPro" id="IPR029044">
    <property type="entry name" value="Nucleotide-diphossugar_trans"/>
</dbReference>
<dbReference type="Gene3D" id="3.90.550.10">
    <property type="entry name" value="Spore Coat Polysaccharide Biosynthesis Protein SpsA, Chain A"/>
    <property type="match status" value="1"/>
</dbReference>
<dbReference type="Proteomes" id="UP000265768">
    <property type="component" value="Unassembled WGS sequence"/>
</dbReference>
<dbReference type="PANTHER" id="PTHR22916:SF3">
    <property type="entry name" value="UDP-GLCNAC:BETAGAL BETA-1,3-N-ACETYLGLUCOSAMINYLTRANSFERASE-LIKE PROTEIN 1"/>
    <property type="match status" value="1"/>
</dbReference>
<accession>A0A3A4AP64</accession>
<sequence length="655" mass="73263">MTEGKRVRVSVIIPVYNCRSYLPKSVDSVLGQTIGTDALELILVDDGSTDGSAELVDEYAAAHPEIVRVHHHDAPSGGPGRPRNTALDMGPRGDYVYFLDADDWLGEDALRRMVNKADKWGSDILLGKMISVSGYPAPKSMFGYNQPKADLFTSKVYWTCSATKLFRRELIDRLELRFPHHFGEDEPFTTHAYLHAETISVLSDYDYVFIRMRDDGSNMVAGSVDYVAGAQRTKSLMEMIVAHTEPGPGRDFMVYRNVVRGYLRFFDGYWLRLDESEQRKVAEAVRADLPEWLTPGVWERLDPGARLRAHLVREDRIEELRQVVAAEGTPRVLVEGDRLYQLLPGFREWGVPDDRYDATRKLPLQRRLTRLSWTAEGALEIAGHAYMEGLPGEGTEIAVLLTERESKAEKRFAVRREPTSATPDDGVDYGDAGFVAAVDPGELADGVWDAFLVFRAGEFERTVRFGFERDADSTVGTPRLSRERVVQPYYTEPYGNLSIDVGENSFTLDKHLKLTKAAWDDRNRLVVGLDVKFGRQRPPASIVHSLVWRRQDGEGEVRVPATGFSTAVPMPERPGTWALYAEFDLGEGKAGLPLGADRSAGKATAPGPRSWWRGLRGRVARPGYEGASRDGNLIVVIESLIQAKLSRILNSRTKS</sequence>
<evidence type="ECO:0000313" key="3">
    <source>
        <dbReference type="EMBL" id="RJL30811.1"/>
    </source>
</evidence>
<dbReference type="SUPFAM" id="SSF53448">
    <property type="entry name" value="Nucleotide-diphospho-sugar transferases"/>
    <property type="match status" value="1"/>
</dbReference>
<dbReference type="RefSeq" id="WP_119928235.1">
    <property type="nucleotide sequence ID" value="NZ_QZEY01000008.1"/>
</dbReference>
<protein>
    <submittedName>
        <fullName evidence="3">Glycosyltransferase family 2 protein</fullName>
    </submittedName>
</protein>
<dbReference type="InterPro" id="IPR054028">
    <property type="entry name" value="TarS/TarP_linker"/>
</dbReference>
<dbReference type="GO" id="GO:0016758">
    <property type="term" value="F:hexosyltransferase activity"/>
    <property type="evidence" value="ECO:0007669"/>
    <property type="project" value="UniProtKB-ARBA"/>
</dbReference>
<evidence type="ECO:0000259" key="1">
    <source>
        <dbReference type="Pfam" id="PF00535"/>
    </source>
</evidence>
<proteinExistence type="predicted"/>
<dbReference type="InterPro" id="IPR001173">
    <property type="entry name" value="Glyco_trans_2-like"/>
</dbReference>
<evidence type="ECO:0000313" key="4">
    <source>
        <dbReference type="Proteomes" id="UP000265768"/>
    </source>
</evidence>